<keyword evidence="1" id="KW-0175">Coiled coil</keyword>
<feature type="compositionally biased region" description="Pro residues" evidence="2">
    <location>
        <begin position="98"/>
        <end position="107"/>
    </location>
</feature>
<dbReference type="InterPro" id="IPR037830">
    <property type="entry name" value="ZZZ3"/>
</dbReference>
<dbReference type="eggNOG" id="ENOG502SBM6">
    <property type="taxonomic scope" value="Eukaryota"/>
</dbReference>
<sequence length="425" mass="43820">MAGNSAPGNVQETPVPVPKPQILQAQSQIHQPNPTAPSVPTVAGAPASTAVDNKGHVAAGSTAQSASMTQPPNLAGQAQVNPQPISRSASVPAVQTPVPAPVPPLMAPAPATGVPAPALASASAATPATTTPAVQAASSASPSSGPSKVTLSTSSAPSNTTAITSTPPRPSSPEIPVVEPLTPPLAPVQFPPPRQSHTYLNHPAEQTVIQPPAPAPLDFDSNPDVLALKSTMAILQIQAAKAKRDMVALQKAKEAALADPEAFMKDLQEGKIQMGGSGLSASLEHDDDSDSDSSGDDDEDVAMDLTKDEQASDAVKSEPKAPGSEKKPKPQRKPWSQLPNKQSVARMPAINWSQYAVVGESLDRLHNDQVARPAQGTPATLAADGTYVFHGEGRQQEFNGIAAPFDPLKDQLAKKSKPKTPNRQG</sequence>
<dbReference type="PANTHER" id="PTHR22705">
    <property type="entry name" value="ZINC FINGER, ZZ DOMAIN CONTAINING 3"/>
    <property type="match status" value="1"/>
</dbReference>
<dbReference type="InParanoid" id="W3XMM5"/>
<feature type="compositionally biased region" description="Basic and acidic residues" evidence="2">
    <location>
        <begin position="305"/>
        <end position="328"/>
    </location>
</feature>
<feature type="compositionally biased region" description="Polar residues" evidence="2">
    <location>
        <begin position="23"/>
        <end position="38"/>
    </location>
</feature>
<feature type="compositionally biased region" description="Low complexity" evidence="2">
    <location>
        <begin position="108"/>
        <end position="147"/>
    </location>
</feature>
<evidence type="ECO:0000256" key="1">
    <source>
        <dbReference type="SAM" id="Coils"/>
    </source>
</evidence>
<accession>W3XMM5</accession>
<evidence type="ECO:0000313" key="3">
    <source>
        <dbReference type="EMBL" id="ETS86747.1"/>
    </source>
</evidence>
<feature type="compositionally biased region" description="Acidic residues" evidence="2">
    <location>
        <begin position="285"/>
        <end position="302"/>
    </location>
</feature>
<dbReference type="HOGENOM" id="CLU_040837_0_0_1"/>
<dbReference type="OrthoDB" id="20473at2759"/>
<gene>
    <name evidence="3" type="ORF">PFICI_00575</name>
</gene>
<feature type="region of interest" description="Disordered" evidence="2">
    <location>
        <begin position="1"/>
        <end position="223"/>
    </location>
</feature>
<feature type="compositionally biased region" description="Pro residues" evidence="2">
    <location>
        <begin position="181"/>
        <end position="194"/>
    </location>
</feature>
<proteinExistence type="predicted"/>
<dbReference type="Proteomes" id="UP000030651">
    <property type="component" value="Unassembled WGS sequence"/>
</dbReference>
<protein>
    <submittedName>
        <fullName evidence="3">Uncharacterized protein</fullName>
    </submittedName>
</protein>
<dbReference type="KEGG" id="pfy:PFICI_00575"/>
<feature type="compositionally biased region" description="Polar residues" evidence="2">
    <location>
        <begin position="61"/>
        <end position="88"/>
    </location>
</feature>
<feature type="region of interest" description="Disordered" evidence="2">
    <location>
        <begin position="268"/>
        <end position="346"/>
    </location>
</feature>
<evidence type="ECO:0000256" key="2">
    <source>
        <dbReference type="SAM" id="MobiDB-lite"/>
    </source>
</evidence>
<dbReference type="GeneID" id="19265588"/>
<name>W3XMM5_PESFW</name>
<feature type="compositionally biased region" description="Polar residues" evidence="2">
    <location>
        <begin position="149"/>
        <end position="166"/>
    </location>
</feature>
<feature type="coiled-coil region" evidence="1">
    <location>
        <begin position="232"/>
        <end position="259"/>
    </location>
</feature>
<dbReference type="PANTHER" id="PTHR22705:SF0">
    <property type="entry name" value="ZZ-TYPE ZINC FINGER-CONTAINING PROTEIN 3"/>
    <property type="match status" value="1"/>
</dbReference>
<organism evidence="3 4">
    <name type="scientific">Pestalotiopsis fici (strain W106-1 / CGMCC3.15140)</name>
    <dbReference type="NCBI Taxonomy" id="1229662"/>
    <lineage>
        <taxon>Eukaryota</taxon>
        <taxon>Fungi</taxon>
        <taxon>Dikarya</taxon>
        <taxon>Ascomycota</taxon>
        <taxon>Pezizomycotina</taxon>
        <taxon>Sordariomycetes</taxon>
        <taxon>Xylariomycetidae</taxon>
        <taxon>Amphisphaeriales</taxon>
        <taxon>Sporocadaceae</taxon>
        <taxon>Pestalotiopsis</taxon>
    </lineage>
</organism>
<dbReference type="RefSeq" id="XP_007827347.1">
    <property type="nucleotide sequence ID" value="XM_007829156.1"/>
</dbReference>
<feature type="compositionally biased region" description="Polar residues" evidence="2">
    <location>
        <begin position="1"/>
        <end position="12"/>
    </location>
</feature>
<reference evidence="4" key="1">
    <citation type="journal article" date="2015" name="BMC Genomics">
        <title>Genomic and transcriptomic analysis of the endophytic fungus Pestalotiopsis fici reveals its lifestyle and high potential for synthesis of natural products.</title>
        <authorList>
            <person name="Wang X."/>
            <person name="Zhang X."/>
            <person name="Liu L."/>
            <person name="Xiang M."/>
            <person name="Wang W."/>
            <person name="Sun X."/>
            <person name="Che Y."/>
            <person name="Guo L."/>
            <person name="Liu G."/>
            <person name="Guo L."/>
            <person name="Wang C."/>
            <person name="Yin W.B."/>
            <person name="Stadler M."/>
            <person name="Zhang X."/>
            <person name="Liu X."/>
        </authorList>
    </citation>
    <scope>NUCLEOTIDE SEQUENCE [LARGE SCALE GENOMIC DNA]</scope>
    <source>
        <strain evidence="4">W106-1 / CGMCC3.15140</strain>
    </source>
</reference>
<dbReference type="AlphaFoldDB" id="W3XMM5"/>
<keyword evidence="4" id="KW-1185">Reference proteome</keyword>
<evidence type="ECO:0000313" key="4">
    <source>
        <dbReference type="Proteomes" id="UP000030651"/>
    </source>
</evidence>
<dbReference type="EMBL" id="KI912109">
    <property type="protein sequence ID" value="ETS86747.1"/>
    <property type="molecule type" value="Genomic_DNA"/>
</dbReference>